<proteinExistence type="predicted"/>
<evidence type="ECO:0000256" key="1">
    <source>
        <dbReference type="SAM" id="MobiDB-lite"/>
    </source>
</evidence>
<gene>
    <name evidence="2" type="ORF">EYF80_057571</name>
</gene>
<feature type="compositionally biased region" description="Low complexity" evidence="1">
    <location>
        <begin position="1"/>
        <end position="13"/>
    </location>
</feature>
<name>A0A4Z2ETZ9_9TELE</name>
<evidence type="ECO:0000313" key="3">
    <source>
        <dbReference type="Proteomes" id="UP000314294"/>
    </source>
</evidence>
<dbReference type="Proteomes" id="UP000314294">
    <property type="component" value="Unassembled WGS sequence"/>
</dbReference>
<accession>A0A4Z2ETZ9</accession>
<feature type="region of interest" description="Disordered" evidence="1">
    <location>
        <begin position="1"/>
        <end position="40"/>
    </location>
</feature>
<reference evidence="2 3" key="1">
    <citation type="submission" date="2019-03" db="EMBL/GenBank/DDBJ databases">
        <title>First draft genome of Liparis tanakae, snailfish: a comprehensive survey of snailfish specific genes.</title>
        <authorList>
            <person name="Kim W."/>
            <person name="Song I."/>
            <person name="Jeong J.-H."/>
            <person name="Kim D."/>
            <person name="Kim S."/>
            <person name="Ryu S."/>
            <person name="Song J.Y."/>
            <person name="Lee S.K."/>
        </authorList>
    </citation>
    <scope>NUCLEOTIDE SEQUENCE [LARGE SCALE GENOMIC DNA]</scope>
    <source>
        <tissue evidence="2">Muscle</tissue>
    </source>
</reference>
<keyword evidence="3" id="KW-1185">Reference proteome</keyword>
<dbReference type="AlphaFoldDB" id="A0A4Z2ETZ9"/>
<evidence type="ECO:0000313" key="2">
    <source>
        <dbReference type="EMBL" id="TNN32273.1"/>
    </source>
</evidence>
<sequence>MERFSTSSSSSPSFKFPAACTATSSSTRPIGTYASPPRAPLDTEHSLTLKVQWFFFSAGMDIVNSF</sequence>
<comment type="caution">
    <text evidence="2">The sequence shown here is derived from an EMBL/GenBank/DDBJ whole genome shotgun (WGS) entry which is preliminary data.</text>
</comment>
<dbReference type="EMBL" id="SRLO01002807">
    <property type="protein sequence ID" value="TNN32273.1"/>
    <property type="molecule type" value="Genomic_DNA"/>
</dbReference>
<organism evidence="2 3">
    <name type="scientific">Liparis tanakae</name>
    <name type="common">Tanaka's snailfish</name>
    <dbReference type="NCBI Taxonomy" id="230148"/>
    <lineage>
        <taxon>Eukaryota</taxon>
        <taxon>Metazoa</taxon>
        <taxon>Chordata</taxon>
        <taxon>Craniata</taxon>
        <taxon>Vertebrata</taxon>
        <taxon>Euteleostomi</taxon>
        <taxon>Actinopterygii</taxon>
        <taxon>Neopterygii</taxon>
        <taxon>Teleostei</taxon>
        <taxon>Neoteleostei</taxon>
        <taxon>Acanthomorphata</taxon>
        <taxon>Eupercaria</taxon>
        <taxon>Perciformes</taxon>
        <taxon>Cottioidei</taxon>
        <taxon>Cottales</taxon>
        <taxon>Liparidae</taxon>
        <taxon>Liparis</taxon>
    </lineage>
</organism>
<protein>
    <submittedName>
        <fullName evidence="2">Uncharacterized protein</fullName>
    </submittedName>
</protein>